<evidence type="ECO:0000313" key="11">
    <source>
        <dbReference type="EMBL" id="MBS2097406.1"/>
    </source>
</evidence>
<dbReference type="EC" id="6.3.5.11" evidence="8"/>
<dbReference type="PANTHER" id="PTHR43873:SF1">
    <property type="entry name" value="COBYRINATE A,C-DIAMIDE SYNTHASE"/>
    <property type="match status" value="1"/>
</dbReference>
<dbReference type="PANTHER" id="PTHR43873">
    <property type="entry name" value="COBYRINATE A,C-DIAMIDE SYNTHASE"/>
    <property type="match status" value="1"/>
</dbReference>
<comment type="similarity">
    <text evidence="8">Belongs to the CobB/CbiA family.</text>
</comment>
<accession>A0ABS5JSP1</accession>
<keyword evidence="2 8" id="KW-0169">Cobalamin biosynthesis</keyword>
<feature type="domain" description="CobQ/CobB/MinD/ParA nucleotide binding" evidence="9">
    <location>
        <begin position="5"/>
        <end position="189"/>
    </location>
</feature>
<evidence type="ECO:0000256" key="4">
    <source>
        <dbReference type="ARBA" id="ARBA00022741"/>
    </source>
</evidence>
<reference evidence="11 12" key="1">
    <citation type="journal article" date="2015" name="Int. J. Syst. Evol. Microbiol.">
        <title>Carboxylicivirga linearis sp. nov., isolated from a sea cucumber culture pond.</title>
        <authorList>
            <person name="Wang F.Q."/>
            <person name="Zhou Y.X."/>
            <person name="Lin X.Z."/>
            <person name="Chen G.J."/>
            <person name="Du Z.J."/>
        </authorList>
    </citation>
    <scope>NUCLEOTIDE SEQUENCE [LARGE SCALE GENOMIC DNA]</scope>
    <source>
        <strain evidence="11 12">FB218</strain>
    </source>
</reference>
<dbReference type="RefSeq" id="WP_212213755.1">
    <property type="nucleotide sequence ID" value="NZ_JAGUCO010000002.1"/>
</dbReference>
<comment type="catalytic activity">
    <reaction evidence="8">
        <text>cob(II)yrinate + 2 L-glutamine + 2 ATP + 2 H2O = cob(II)yrinate a,c diamide + 2 L-glutamate + 2 ADP + 2 phosphate + 2 H(+)</text>
        <dbReference type="Rhea" id="RHEA:26289"/>
        <dbReference type="ChEBI" id="CHEBI:15377"/>
        <dbReference type="ChEBI" id="CHEBI:15378"/>
        <dbReference type="ChEBI" id="CHEBI:29985"/>
        <dbReference type="ChEBI" id="CHEBI:30616"/>
        <dbReference type="ChEBI" id="CHEBI:43474"/>
        <dbReference type="ChEBI" id="CHEBI:58359"/>
        <dbReference type="ChEBI" id="CHEBI:58537"/>
        <dbReference type="ChEBI" id="CHEBI:58894"/>
        <dbReference type="ChEBI" id="CHEBI:456216"/>
        <dbReference type="EC" id="6.3.5.11"/>
    </reaction>
</comment>
<evidence type="ECO:0000259" key="10">
    <source>
        <dbReference type="Pfam" id="PF07685"/>
    </source>
</evidence>
<dbReference type="CDD" id="cd03130">
    <property type="entry name" value="GATase1_CobB"/>
    <property type="match status" value="1"/>
</dbReference>
<comment type="cofactor">
    <cofactor evidence="1 8">
        <name>Mg(2+)</name>
        <dbReference type="ChEBI" id="CHEBI:18420"/>
    </cofactor>
</comment>
<dbReference type="PROSITE" id="PS51274">
    <property type="entry name" value="GATASE_COBBQ"/>
    <property type="match status" value="1"/>
</dbReference>
<evidence type="ECO:0000256" key="8">
    <source>
        <dbReference type="HAMAP-Rule" id="MF_00027"/>
    </source>
</evidence>
<evidence type="ECO:0000256" key="1">
    <source>
        <dbReference type="ARBA" id="ARBA00001946"/>
    </source>
</evidence>
<feature type="site" description="Increases nucleophilicity of active site Cys" evidence="8">
    <location>
        <position position="426"/>
    </location>
</feature>
<dbReference type="InterPro" id="IPR002586">
    <property type="entry name" value="CobQ/CobB/MinD/ParA_Nub-bd_dom"/>
</dbReference>
<name>A0ABS5JSP1_9BACT</name>
<keyword evidence="6 8" id="KW-0460">Magnesium</keyword>
<dbReference type="InterPro" id="IPR004484">
    <property type="entry name" value="CbiA/CobB_synth"/>
</dbReference>
<keyword evidence="12" id="KW-1185">Reference proteome</keyword>
<comment type="pathway">
    <text evidence="8">Cofactor biosynthesis; adenosylcobalamin biosynthesis; cob(II)yrinate a,c-diamide from sirohydrochlorin (anaerobic route): step 10/10.</text>
</comment>
<keyword evidence="3 8" id="KW-0436">Ligase</keyword>
<evidence type="ECO:0000313" key="12">
    <source>
        <dbReference type="Proteomes" id="UP000708576"/>
    </source>
</evidence>
<evidence type="ECO:0000256" key="6">
    <source>
        <dbReference type="ARBA" id="ARBA00022842"/>
    </source>
</evidence>
<keyword evidence="4 8" id="KW-0547">Nucleotide-binding</keyword>
<dbReference type="SUPFAM" id="SSF52317">
    <property type="entry name" value="Class I glutamine amidotransferase-like"/>
    <property type="match status" value="1"/>
</dbReference>
<protein>
    <recommendedName>
        <fullName evidence="8">Cobyrinate a,c-diamide synthase</fullName>
        <ecNumber evidence="8">6.3.5.11</ecNumber>
    </recommendedName>
    <alternativeName>
        <fullName evidence="8">Cobyrinic acid a,c-diamide synthetase</fullName>
    </alternativeName>
</protein>
<evidence type="ECO:0000256" key="7">
    <source>
        <dbReference type="ARBA" id="ARBA00022962"/>
    </source>
</evidence>
<evidence type="ECO:0000256" key="3">
    <source>
        <dbReference type="ARBA" id="ARBA00022598"/>
    </source>
</evidence>
<dbReference type="NCBIfam" id="TIGR00379">
    <property type="entry name" value="cobB"/>
    <property type="match status" value="1"/>
</dbReference>
<dbReference type="Pfam" id="PF07685">
    <property type="entry name" value="GATase_3"/>
    <property type="match status" value="1"/>
</dbReference>
<dbReference type="Gene3D" id="3.40.50.880">
    <property type="match status" value="1"/>
</dbReference>
<dbReference type="Pfam" id="PF01656">
    <property type="entry name" value="CbiA"/>
    <property type="match status" value="1"/>
</dbReference>
<sequence length="447" mass="50042">MYGFVIAGTNSGCGKTTISIGLMALMKSLGKGIAPFKTGPDYIDPIFHSNVLGTSSYNLDSYLLSESAINYLFQKHCFEKDVAIVEGVMGMYDGMGVNAIGSTHQLSVILNLPVVLVINCKGLYQSVAAIVKGFTTLQPNARVKGVIFNHCSGKDYYQFLKEIVERECNVKCVGYLPANKDFELESRHLGLVQAEEVDHLSDKIEKLTNTLKETIDVDGLMEISKIEDGAPSTYKFPVINLDGLVIGVASDKAFRFYYQDNIELLKELGAKLHYFSPLKDESIPDECNCLYIGGGYPEVFAKELSENKVLLEDIKVKIDKGMPAYAECGGLMYLTDKIMGVDDVIFPMVGVFNSSVQMTKKLQRFGYAELSYSGEITPCHEFHHSKIIEDESSNNYELNYQLKKPDRDLEWKCGLKYKNCLAGYAHIHFYSNPKFFEKIIDLWKSNN</sequence>
<evidence type="ECO:0000256" key="5">
    <source>
        <dbReference type="ARBA" id="ARBA00022840"/>
    </source>
</evidence>
<dbReference type="NCBIfam" id="NF002204">
    <property type="entry name" value="PRK01077.1"/>
    <property type="match status" value="1"/>
</dbReference>
<feature type="domain" description="CobB/CobQ-like glutamine amidotransferase" evidence="10">
    <location>
        <begin position="246"/>
        <end position="432"/>
    </location>
</feature>
<keyword evidence="7 8" id="KW-0315">Glutamine amidotransferase</keyword>
<evidence type="ECO:0000259" key="9">
    <source>
        <dbReference type="Pfam" id="PF01656"/>
    </source>
</evidence>
<dbReference type="InterPro" id="IPR027417">
    <property type="entry name" value="P-loop_NTPase"/>
</dbReference>
<dbReference type="InterPro" id="IPR029062">
    <property type="entry name" value="Class_I_gatase-like"/>
</dbReference>
<comment type="miscellaneous">
    <text evidence="8">The a and c carboxylates of cobyrinate are activated for nucleophilic attack via formation of a phosphorylated intermediate by ATP. CbiA catalyzes first the amidation of the c-carboxylate, and then that of the a-carboxylate.</text>
</comment>
<dbReference type="SUPFAM" id="SSF52540">
    <property type="entry name" value="P-loop containing nucleoside triphosphate hydrolases"/>
    <property type="match status" value="1"/>
</dbReference>
<keyword evidence="5 8" id="KW-0067">ATP-binding</keyword>
<dbReference type="EMBL" id="JAGUCO010000002">
    <property type="protein sequence ID" value="MBS2097406.1"/>
    <property type="molecule type" value="Genomic_DNA"/>
</dbReference>
<organism evidence="11 12">
    <name type="scientific">Carboxylicivirga linearis</name>
    <dbReference type="NCBI Taxonomy" id="1628157"/>
    <lineage>
        <taxon>Bacteria</taxon>
        <taxon>Pseudomonadati</taxon>
        <taxon>Bacteroidota</taxon>
        <taxon>Bacteroidia</taxon>
        <taxon>Marinilabiliales</taxon>
        <taxon>Marinilabiliaceae</taxon>
        <taxon>Carboxylicivirga</taxon>
    </lineage>
</organism>
<dbReference type="HAMAP" id="MF_00027">
    <property type="entry name" value="CobB_CbiA"/>
    <property type="match status" value="1"/>
</dbReference>
<dbReference type="Proteomes" id="UP000708576">
    <property type="component" value="Unassembled WGS sequence"/>
</dbReference>
<dbReference type="Gene3D" id="3.40.50.300">
    <property type="entry name" value="P-loop containing nucleotide triphosphate hydrolases"/>
    <property type="match status" value="2"/>
</dbReference>
<proteinExistence type="inferred from homology"/>
<comment type="function">
    <text evidence="8">Catalyzes the ATP-dependent amidation of the two carboxylate groups at positions a and c of cobyrinate, using either L-glutamine or ammonia as the nitrogen source.</text>
</comment>
<feature type="active site" description="Nucleophile" evidence="8">
    <location>
        <position position="328"/>
    </location>
</feature>
<evidence type="ECO:0000256" key="2">
    <source>
        <dbReference type="ARBA" id="ARBA00022573"/>
    </source>
</evidence>
<comment type="caution">
    <text evidence="11">The sequence shown here is derived from an EMBL/GenBank/DDBJ whole genome shotgun (WGS) entry which is preliminary data.</text>
</comment>
<dbReference type="InterPro" id="IPR011698">
    <property type="entry name" value="GATase_3"/>
</dbReference>
<dbReference type="CDD" id="cd05388">
    <property type="entry name" value="CobB_N"/>
    <property type="match status" value="1"/>
</dbReference>
<gene>
    <name evidence="8" type="primary">cbiA</name>
    <name evidence="11" type="ORF">KEM10_03885</name>
</gene>
<comment type="domain">
    <text evidence="8">Comprises of two domains. The C-terminal domain contains the binding site for glutamine and catalyzes the hydrolysis of this substrate to glutamate and ammonia. The N-terminal domain is anticipated to bind ATP and cobyrinate and catalyzes the ultimate synthesis of the diamide product. The ammonia produced via the glutaminase domain is probably translocated to the adjacent domain via a molecular tunnel, where it reacts with an activated intermediate.</text>
</comment>